<organism evidence="2 3">
    <name type="scientific">Saccharothrix longispora</name>
    <dbReference type="NCBI Taxonomy" id="33920"/>
    <lineage>
        <taxon>Bacteria</taxon>
        <taxon>Bacillati</taxon>
        <taxon>Actinomycetota</taxon>
        <taxon>Actinomycetes</taxon>
        <taxon>Pseudonocardiales</taxon>
        <taxon>Pseudonocardiaceae</taxon>
        <taxon>Saccharothrix</taxon>
    </lineage>
</organism>
<feature type="region of interest" description="Disordered" evidence="1">
    <location>
        <begin position="144"/>
        <end position="198"/>
    </location>
</feature>
<reference evidence="2 3" key="1">
    <citation type="submission" date="2023-07" db="EMBL/GenBank/DDBJ databases">
        <title>Sequencing the genomes of 1000 actinobacteria strains.</title>
        <authorList>
            <person name="Klenk H.-P."/>
        </authorList>
    </citation>
    <scope>NUCLEOTIDE SEQUENCE [LARGE SCALE GENOMIC DNA]</scope>
    <source>
        <strain evidence="2 3">DSM 43749</strain>
    </source>
</reference>
<accession>A0ABU1PS55</accession>
<dbReference type="EMBL" id="JAVDSG010000001">
    <property type="protein sequence ID" value="MDR6593464.1"/>
    <property type="molecule type" value="Genomic_DNA"/>
</dbReference>
<feature type="region of interest" description="Disordered" evidence="1">
    <location>
        <begin position="1"/>
        <end position="37"/>
    </location>
</feature>
<gene>
    <name evidence="2" type="ORF">J2S66_001848</name>
</gene>
<protein>
    <submittedName>
        <fullName evidence="2">Uncharacterized protein</fullName>
    </submittedName>
</protein>
<dbReference type="Proteomes" id="UP001268819">
    <property type="component" value="Unassembled WGS sequence"/>
</dbReference>
<dbReference type="RefSeq" id="WP_310306204.1">
    <property type="nucleotide sequence ID" value="NZ_BAAAXB010000001.1"/>
</dbReference>
<evidence type="ECO:0000313" key="2">
    <source>
        <dbReference type="EMBL" id="MDR6593464.1"/>
    </source>
</evidence>
<proteinExistence type="predicted"/>
<keyword evidence="3" id="KW-1185">Reference proteome</keyword>
<sequence>MAADRSGTTGGEALDVTVPPVSLPDTTPVPRGTGEPLTVDTDKLRAAAARYGVQAGVFHALAETFSFLLKPPIKRTMDEAMGDETVEKFVPAYLETTNLILTGIQNIGNALHGIADGVGLLAQGHEKTEDNNIQIARGALISPATSGTSAPDVSQGAVVPGTTGEPVPPPPSPTTGPQRKGVVHGRGATDQRDWSGIGIPSTPQELVNAHGEKIGVLAPLGADVPGGGERLVLTGADGRSKGFFQSYGEHTLDEAVEGELRPGVLAPFAPSREEPPVEPGEEMGPVSFPSEVWAATPPGEGDLSTPLPGAGVETFPAVEGVPVTPPEEGLWEPATESDVFAATQGVPASRADDSDS</sequence>
<name>A0ABU1PS55_9PSEU</name>
<evidence type="ECO:0000256" key="1">
    <source>
        <dbReference type="SAM" id="MobiDB-lite"/>
    </source>
</evidence>
<evidence type="ECO:0000313" key="3">
    <source>
        <dbReference type="Proteomes" id="UP001268819"/>
    </source>
</evidence>
<feature type="region of interest" description="Disordered" evidence="1">
    <location>
        <begin position="266"/>
        <end position="356"/>
    </location>
</feature>
<comment type="caution">
    <text evidence="2">The sequence shown here is derived from an EMBL/GenBank/DDBJ whole genome shotgun (WGS) entry which is preliminary data.</text>
</comment>